<dbReference type="AlphaFoldDB" id="A0A2P2Q2Y7"/>
<protein>
    <submittedName>
        <fullName evidence="1">Uncharacterized protein</fullName>
    </submittedName>
</protein>
<organism evidence="1">
    <name type="scientific">Rhizophora mucronata</name>
    <name type="common">Asiatic mangrove</name>
    <dbReference type="NCBI Taxonomy" id="61149"/>
    <lineage>
        <taxon>Eukaryota</taxon>
        <taxon>Viridiplantae</taxon>
        <taxon>Streptophyta</taxon>
        <taxon>Embryophyta</taxon>
        <taxon>Tracheophyta</taxon>
        <taxon>Spermatophyta</taxon>
        <taxon>Magnoliopsida</taxon>
        <taxon>eudicotyledons</taxon>
        <taxon>Gunneridae</taxon>
        <taxon>Pentapetalae</taxon>
        <taxon>rosids</taxon>
        <taxon>fabids</taxon>
        <taxon>Malpighiales</taxon>
        <taxon>Rhizophoraceae</taxon>
        <taxon>Rhizophora</taxon>
    </lineage>
</organism>
<dbReference type="EMBL" id="GGEC01080877">
    <property type="protein sequence ID" value="MBX61361.1"/>
    <property type="molecule type" value="Transcribed_RNA"/>
</dbReference>
<evidence type="ECO:0000313" key="1">
    <source>
        <dbReference type="EMBL" id="MBX61361.1"/>
    </source>
</evidence>
<reference evidence="1" key="1">
    <citation type="submission" date="2018-02" db="EMBL/GenBank/DDBJ databases">
        <title>Rhizophora mucronata_Transcriptome.</title>
        <authorList>
            <person name="Meera S.P."/>
            <person name="Sreeshan A."/>
            <person name="Augustine A."/>
        </authorList>
    </citation>
    <scope>NUCLEOTIDE SEQUENCE</scope>
    <source>
        <tissue evidence="1">Leaf</tissue>
    </source>
</reference>
<sequence length="41" mass="4694">MTTFFDTELQCINVHSNQIEVCVEVTMEERAVSSGIRSFEI</sequence>
<accession>A0A2P2Q2Y7</accession>
<proteinExistence type="predicted"/>
<name>A0A2P2Q2Y7_RHIMU</name>